<proteinExistence type="inferred from homology"/>
<protein>
    <submittedName>
        <fullName evidence="4">Pentatricopeptide repeat-containing protein</fullName>
    </submittedName>
</protein>
<evidence type="ECO:0000256" key="3">
    <source>
        <dbReference type="PROSITE-ProRule" id="PRU00708"/>
    </source>
</evidence>
<dbReference type="Gene3D" id="1.25.40.10">
    <property type="entry name" value="Tetratricopeptide repeat domain"/>
    <property type="match status" value="3"/>
</dbReference>
<dbReference type="NCBIfam" id="TIGR00756">
    <property type="entry name" value="PPR"/>
    <property type="match status" value="3"/>
</dbReference>
<dbReference type="PROSITE" id="PS51375">
    <property type="entry name" value="PPR"/>
    <property type="match status" value="4"/>
</dbReference>
<dbReference type="PANTHER" id="PTHR47939">
    <property type="entry name" value="MEMBRANE-ASSOCIATED SALT-INDUCIBLE PROTEIN-LIKE"/>
    <property type="match status" value="1"/>
</dbReference>
<evidence type="ECO:0000256" key="2">
    <source>
        <dbReference type="ARBA" id="ARBA00022737"/>
    </source>
</evidence>
<feature type="repeat" description="PPR" evidence="3">
    <location>
        <begin position="469"/>
        <end position="503"/>
    </location>
</feature>
<accession>A0AAP0BLI4</accession>
<dbReference type="InterPro" id="IPR002885">
    <property type="entry name" value="PPR_rpt"/>
</dbReference>
<dbReference type="InterPro" id="IPR011990">
    <property type="entry name" value="TPR-like_helical_dom_sf"/>
</dbReference>
<dbReference type="Pfam" id="PF13041">
    <property type="entry name" value="PPR_2"/>
    <property type="match status" value="2"/>
</dbReference>
<feature type="repeat" description="PPR" evidence="3">
    <location>
        <begin position="399"/>
        <end position="433"/>
    </location>
</feature>
<feature type="repeat" description="PPR" evidence="3">
    <location>
        <begin position="224"/>
        <end position="258"/>
    </location>
</feature>
<comment type="caution">
    <text evidence="4">The sequence shown here is derived from an EMBL/GenBank/DDBJ whole genome shotgun (WGS) entry which is preliminary data.</text>
</comment>
<dbReference type="PANTHER" id="PTHR47939:SF2">
    <property type="entry name" value="OS03G0782900 PROTEIN"/>
    <property type="match status" value="1"/>
</dbReference>
<keyword evidence="5" id="KW-1185">Reference proteome</keyword>
<evidence type="ECO:0000256" key="1">
    <source>
        <dbReference type="ARBA" id="ARBA00007626"/>
    </source>
</evidence>
<sequence length="646" mass="71587">MCCAKPIATVAGKLALALISASKPSHPWSSAVEETLRRLLFSFSLPLTPSLVSSAIDPHLLRHHSLAAGLFHFASHQPNFSHSPLSFHSYLKCLSISSHPNSIISLLKLAHSQRIPLFSPSIALAASSLLLAGRPVEASEILLKHADDELPPALCNSVLAALSSSGFLRATTQLFDEMLLRKVQFNMVGFVCFIAKFSRGEELGRTLTLVENVKKKHGCCRIDGSIAAAMIVDGLCRAGRVDDSWRILEDLRRIDCKPDFIAYRIVSEGLKSAGRLLEMEIVLKQKRKLGVAPRANDYRNFIFSLISERRISEAKELAEAIVSGDFPIDDDVLNALIGSISTIDIDSAALFCKLLIRKERFLSPLVLRILSRKLCKENDESGEIWDIFKSLLDKGYFKGVKGCNVLLSFLCKAGRLKEAYDVLNKIKKTGEKPDISSYNLLLEALCREDLLRPAKKLWDEIFVNGCCANLQTYNILIKKFAQVGESKDGLGLFDHMLRKGVVPDDVTYSSSMKLLCQENRMHEVVELFNRCLEQDTALAHSTLRILVLSLCSEGNYVCASQVMQCVPAKMDGCDSNIILLKSLADAGEISMAAKHVEWVRNNSPSKLQMILAQLHESLPTAPKLDALLQLLRAVRLHSEDSAWSKF</sequence>
<dbReference type="AlphaFoldDB" id="A0AAP0BLI4"/>
<dbReference type="Pfam" id="PF01535">
    <property type="entry name" value="PPR"/>
    <property type="match status" value="2"/>
</dbReference>
<feature type="repeat" description="PPR" evidence="3">
    <location>
        <begin position="434"/>
        <end position="468"/>
    </location>
</feature>
<organism evidence="4 5">
    <name type="scientific">Platanthera zijinensis</name>
    <dbReference type="NCBI Taxonomy" id="2320716"/>
    <lineage>
        <taxon>Eukaryota</taxon>
        <taxon>Viridiplantae</taxon>
        <taxon>Streptophyta</taxon>
        <taxon>Embryophyta</taxon>
        <taxon>Tracheophyta</taxon>
        <taxon>Spermatophyta</taxon>
        <taxon>Magnoliopsida</taxon>
        <taxon>Liliopsida</taxon>
        <taxon>Asparagales</taxon>
        <taxon>Orchidaceae</taxon>
        <taxon>Orchidoideae</taxon>
        <taxon>Orchideae</taxon>
        <taxon>Orchidinae</taxon>
        <taxon>Platanthera</taxon>
    </lineage>
</organism>
<name>A0AAP0BLI4_9ASPA</name>
<dbReference type="InterPro" id="IPR050667">
    <property type="entry name" value="PPR-containing_protein"/>
</dbReference>
<keyword evidence="2" id="KW-0677">Repeat</keyword>
<dbReference type="Proteomes" id="UP001418222">
    <property type="component" value="Unassembled WGS sequence"/>
</dbReference>
<evidence type="ECO:0000313" key="5">
    <source>
        <dbReference type="Proteomes" id="UP001418222"/>
    </source>
</evidence>
<reference evidence="4 5" key="1">
    <citation type="journal article" date="2022" name="Nat. Plants">
        <title>Genomes of leafy and leafless Platanthera orchids illuminate the evolution of mycoheterotrophy.</title>
        <authorList>
            <person name="Li M.H."/>
            <person name="Liu K.W."/>
            <person name="Li Z."/>
            <person name="Lu H.C."/>
            <person name="Ye Q.L."/>
            <person name="Zhang D."/>
            <person name="Wang J.Y."/>
            <person name="Li Y.F."/>
            <person name="Zhong Z.M."/>
            <person name="Liu X."/>
            <person name="Yu X."/>
            <person name="Liu D.K."/>
            <person name="Tu X.D."/>
            <person name="Liu B."/>
            <person name="Hao Y."/>
            <person name="Liao X.Y."/>
            <person name="Jiang Y.T."/>
            <person name="Sun W.H."/>
            <person name="Chen J."/>
            <person name="Chen Y.Q."/>
            <person name="Ai Y."/>
            <person name="Zhai J.W."/>
            <person name="Wu S.S."/>
            <person name="Zhou Z."/>
            <person name="Hsiao Y.Y."/>
            <person name="Wu W.L."/>
            <person name="Chen Y.Y."/>
            <person name="Lin Y.F."/>
            <person name="Hsu J.L."/>
            <person name="Li C.Y."/>
            <person name="Wang Z.W."/>
            <person name="Zhao X."/>
            <person name="Zhong W.Y."/>
            <person name="Ma X.K."/>
            <person name="Ma L."/>
            <person name="Huang J."/>
            <person name="Chen G.Z."/>
            <person name="Huang M.Z."/>
            <person name="Huang L."/>
            <person name="Peng D.H."/>
            <person name="Luo Y.B."/>
            <person name="Zou S.Q."/>
            <person name="Chen S.P."/>
            <person name="Lan S."/>
            <person name="Tsai W.C."/>
            <person name="Van de Peer Y."/>
            <person name="Liu Z.J."/>
        </authorList>
    </citation>
    <scope>NUCLEOTIDE SEQUENCE [LARGE SCALE GENOMIC DNA]</scope>
    <source>
        <strain evidence="4">Lor287</strain>
    </source>
</reference>
<dbReference type="EMBL" id="JBBWWQ010000006">
    <property type="protein sequence ID" value="KAK8944165.1"/>
    <property type="molecule type" value="Genomic_DNA"/>
</dbReference>
<evidence type="ECO:0000313" key="4">
    <source>
        <dbReference type="EMBL" id="KAK8944165.1"/>
    </source>
</evidence>
<gene>
    <name evidence="4" type="ORF">KSP39_PZI007531</name>
</gene>
<comment type="similarity">
    <text evidence="1">Belongs to the PPR family. P subfamily.</text>
</comment>